<dbReference type="Proteomes" id="UP000005561">
    <property type="component" value="Unassembled WGS sequence"/>
</dbReference>
<keyword evidence="3" id="KW-0238">DNA-binding</keyword>
<organism evidence="9 10">
    <name type="scientific">Marvinbryantia formatexigens DSM 14469</name>
    <dbReference type="NCBI Taxonomy" id="478749"/>
    <lineage>
        <taxon>Bacteria</taxon>
        <taxon>Bacillati</taxon>
        <taxon>Bacillota</taxon>
        <taxon>Clostridia</taxon>
        <taxon>Lachnospirales</taxon>
        <taxon>Lachnospiraceae</taxon>
        <taxon>Marvinbryantia</taxon>
    </lineage>
</organism>
<dbReference type="InterPro" id="IPR036390">
    <property type="entry name" value="WH_DNA-bd_sf"/>
</dbReference>
<evidence type="ECO:0000256" key="4">
    <source>
        <dbReference type="ARBA" id="ARBA00023163"/>
    </source>
</evidence>
<comment type="subcellular location">
    <subcellularLocation>
        <location evidence="1">Cytoplasm</location>
    </subcellularLocation>
</comment>
<evidence type="ECO:0000313" key="9">
    <source>
        <dbReference type="EMBL" id="EET62898.1"/>
    </source>
</evidence>
<dbReference type="GO" id="GO:0003677">
    <property type="term" value="F:DNA binding"/>
    <property type="evidence" value="ECO:0007669"/>
    <property type="project" value="UniProtKB-KW"/>
</dbReference>
<evidence type="ECO:0000256" key="6">
    <source>
        <dbReference type="ARBA" id="ARBA00047188"/>
    </source>
</evidence>
<dbReference type="PROSITE" id="PS50995">
    <property type="entry name" value="HTH_MARR_2"/>
    <property type="match status" value="1"/>
</dbReference>
<evidence type="ECO:0000256" key="2">
    <source>
        <dbReference type="ARBA" id="ARBA00023015"/>
    </source>
</evidence>
<protein>
    <recommendedName>
        <fullName evidence="6">HTH-type transcriptional regulator SarZ</fullName>
    </recommendedName>
    <alternativeName>
        <fullName evidence="7">Staphylococcal accessory regulator Z</fullName>
    </alternativeName>
</protein>
<comment type="similarity">
    <text evidence="5">Belongs to the SarZ family.</text>
</comment>
<dbReference type="PANTHER" id="PTHR42756:SF1">
    <property type="entry name" value="TRANSCRIPTIONAL REPRESSOR OF EMRAB OPERON"/>
    <property type="match status" value="1"/>
</dbReference>
<evidence type="ECO:0000256" key="3">
    <source>
        <dbReference type="ARBA" id="ARBA00023125"/>
    </source>
</evidence>
<evidence type="ECO:0000256" key="7">
    <source>
        <dbReference type="ARBA" id="ARBA00047207"/>
    </source>
</evidence>
<dbReference type="PANTHER" id="PTHR42756">
    <property type="entry name" value="TRANSCRIPTIONAL REGULATOR, MARR"/>
    <property type="match status" value="1"/>
</dbReference>
<keyword evidence="2" id="KW-0805">Transcription regulation</keyword>
<keyword evidence="4" id="KW-0804">Transcription</keyword>
<dbReference type="Gene3D" id="1.10.10.10">
    <property type="entry name" value="Winged helix-like DNA-binding domain superfamily/Winged helix DNA-binding domain"/>
    <property type="match status" value="1"/>
</dbReference>
<dbReference type="RefSeq" id="WP_006860051.1">
    <property type="nucleotide sequence ID" value="NZ_ACCL02000001.1"/>
</dbReference>
<dbReference type="PRINTS" id="PR00598">
    <property type="entry name" value="HTHMARR"/>
</dbReference>
<dbReference type="Pfam" id="PF22381">
    <property type="entry name" value="Staph_reg_Sar_Rot"/>
    <property type="match status" value="1"/>
</dbReference>
<evidence type="ECO:0000313" key="10">
    <source>
        <dbReference type="Proteomes" id="UP000005561"/>
    </source>
</evidence>
<name>C6L9F9_9FIRM</name>
<gene>
    <name evidence="9" type="ORF">BRYFOR_05249</name>
</gene>
<keyword evidence="10" id="KW-1185">Reference proteome</keyword>
<evidence type="ECO:0000256" key="1">
    <source>
        <dbReference type="ARBA" id="ARBA00004496"/>
    </source>
</evidence>
<evidence type="ECO:0000256" key="5">
    <source>
        <dbReference type="ARBA" id="ARBA00046337"/>
    </source>
</evidence>
<dbReference type="SMART" id="SM00347">
    <property type="entry name" value="HTH_MARR"/>
    <property type="match status" value="1"/>
</dbReference>
<dbReference type="AlphaFoldDB" id="C6L9F9"/>
<dbReference type="STRING" id="168384.SAMN05660368_02817"/>
<accession>C6L9F9</accession>
<proteinExistence type="inferred from homology"/>
<comment type="caution">
    <text evidence="9">The sequence shown here is derived from an EMBL/GenBank/DDBJ whole genome shotgun (WGS) entry which is preliminary data.</text>
</comment>
<evidence type="ECO:0000259" key="8">
    <source>
        <dbReference type="PROSITE" id="PS50995"/>
    </source>
</evidence>
<feature type="domain" description="HTH marR-type" evidence="8">
    <location>
        <begin position="1"/>
        <end position="137"/>
    </location>
</feature>
<dbReference type="InterPro" id="IPR036388">
    <property type="entry name" value="WH-like_DNA-bd_sf"/>
</dbReference>
<dbReference type="eggNOG" id="COG1846">
    <property type="taxonomic scope" value="Bacteria"/>
</dbReference>
<dbReference type="GO" id="GO:0003700">
    <property type="term" value="F:DNA-binding transcription factor activity"/>
    <property type="evidence" value="ECO:0007669"/>
    <property type="project" value="InterPro"/>
</dbReference>
<dbReference type="OrthoDB" id="1858911at2"/>
<dbReference type="SUPFAM" id="SSF46785">
    <property type="entry name" value="Winged helix' DNA-binding domain"/>
    <property type="match status" value="1"/>
</dbReference>
<dbReference type="InterPro" id="IPR055166">
    <property type="entry name" value="Transc_reg_Sar_Rot_HTH"/>
</dbReference>
<reference evidence="9" key="1">
    <citation type="submission" date="2009-07" db="EMBL/GenBank/DDBJ databases">
        <authorList>
            <person name="Weinstock G."/>
            <person name="Sodergren E."/>
            <person name="Clifton S."/>
            <person name="Fulton L."/>
            <person name="Fulton B."/>
            <person name="Courtney L."/>
            <person name="Fronick C."/>
            <person name="Harrison M."/>
            <person name="Strong C."/>
            <person name="Farmer C."/>
            <person name="Delahaunty K."/>
            <person name="Markovic C."/>
            <person name="Hall O."/>
            <person name="Minx P."/>
            <person name="Tomlinson C."/>
            <person name="Mitreva M."/>
            <person name="Nelson J."/>
            <person name="Hou S."/>
            <person name="Wollam A."/>
            <person name="Pepin K.H."/>
            <person name="Johnson M."/>
            <person name="Bhonagiri V."/>
            <person name="Nash W.E."/>
            <person name="Warren W."/>
            <person name="Chinwalla A."/>
            <person name="Mardis E.R."/>
            <person name="Wilson R.K."/>
        </authorList>
    </citation>
    <scope>NUCLEOTIDE SEQUENCE [LARGE SCALE GENOMIC DNA]</scope>
    <source>
        <strain evidence="9">DSM 14469</strain>
    </source>
</reference>
<dbReference type="GO" id="GO:0005737">
    <property type="term" value="C:cytoplasm"/>
    <property type="evidence" value="ECO:0007669"/>
    <property type="project" value="UniProtKB-SubCell"/>
</dbReference>
<dbReference type="EMBL" id="ACCL02000001">
    <property type="protein sequence ID" value="EET62898.1"/>
    <property type="molecule type" value="Genomic_DNA"/>
</dbReference>
<sequence length="141" mass="16892">MYSLQETICFKLMLIRDRVHEYAKPYFREIGITYGNYVTMLFLYENPGITQARLAELNHKDRNVIVQTIDKLEEKNYVKRVRAKHDRRAYTLYLTEQGEEVIRKYWNVVTDAEKNLSADISEEELTVFRSVIEKMCEEKEL</sequence>
<dbReference type="InterPro" id="IPR000835">
    <property type="entry name" value="HTH_MarR-typ"/>
</dbReference>